<evidence type="ECO:0000313" key="6">
    <source>
        <dbReference type="EMBL" id="KAF9071046.1"/>
    </source>
</evidence>
<keyword evidence="3" id="KW-0539">Nucleus</keyword>
<dbReference type="GO" id="GO:0000978">
    <property type="term" value="F:RNA polymerase II cis-regulatory region sequence-specific DNA binding"/>
    <property type="evidence" value="ECO:0007669"/>
    <property type="project" value="TreeGrafter"/>
</dbReference>
<feature type="region of interest" description="Disordered" evidence="4">
    <location>
        <begin position="1"/>
        <end position="21"/>
    </location>
</feature>
<dbReference type="EMBL" id="JADNRY010000035">
    <property type="protein sequence ID" value="KAF9071046.1"/>
    <property type="molecule type" value="Genomic_DNA"/>
</dbReference>
<dbReference type="InterPro" id="IPR050140">
    <property type="entry name" value="SRY-related_HMG-box_TF-like"/>
</dbReference>
<evidence type="ECO:0000259" key="5">
    <source>
        <dbReference type="PROSITE" id="PS50118"/>
    </source>
</evidence>
<keyword evidence="2" id="KW-0804">Transcription</keyword>
<evidence type="ECO:0000313" key="7">
    <source>
        <dbReference type="Proteomes" id="UP000772434"/>
    </source>
</evidence>
<dbReference type="SUPFAM" id="SSF47095">
    <property type="entry name" value="HMG-box"/>
    <property type="match status" value="1"/>
</dbReference>
<dbReference type="CDD" id="cd01389">
    <property type="entry name" value="HMG-box_ROX1-like"/>
    <property type="match status" value="1"/>
</dbReference>
<dbReference type="AlphaFoldDB" id="A0A9P5PRS8"/>
<gene>
    <name evidence="6" type="ORF">BDP27DRAFT_1419335</name>
</gene>
<feature type="DNA-binding region" description="HMG box" evidence="3">
    <location>
        <begin position="15"/>
        <end position="83"/>
    </location>
</feature>
<keyword evidence="7" id="KW-1185">Reference proteome</keyword>
<dbReference type="InterPro" id="IPR009071">
    <property type="entry name" value="HMG_box_dom"/>
</dbReference>
<evidence type="ECO:0000256" key="3">
    <source>
        <dbReference type="PROSITE-ProRule" id="PRU00267"/>
    </source>
</evidence>
<evidence type="ECO:0000256" key="4">
    <source>
        <dbReference type="SAM" id="MobiDB-lite"/>
    </source>
</evidence>
<dbReference type="PANTHER" id="PTHR10270:SF161">
    <property type="entry name" value="SEX-DETERMINING REGION Y PROTEIN"/>
    <property type="match status" value="1"/>
</dbReference>
<dbReference type="Proteomes" id="UP000772434">
    <property type="component" value="Unassembled WGS sequence"/>
</dbReference>
<protein>
    <recommendedName>
        <fullName evidence="5">HMG box domain-containing protein</fullName>
    </recommendedName>
</protein>
<evidence type="ECO:0000256" key="1">
    <source>
        <dbReference type="ARBA" id="ARBA00023125"/>
    </source>
</evidence>
<dbReference type="OrthoDB" id="6247875at2759"/>
<sequence length="404" mass="43676">MPKARSPSPNAQGKPKRPPNAWIIFRSEMNVSMRRDDPRATQADLSKRISDLWANASPYTKKMYEQKAEEAKLRHQALYPNYKKPKRLEPTEKTRKHASRNLPPASLPLYPTGDGLDPEGPTPPMSLAGSPVDYSSRETSPAHYSPQDSILAPSETFSSSVSAETPVAGPSTWPGSLSAPQPSDPWPDTEYNSMLQFQLPNTTGLSLDNWDNAMGITLLGTGDSNIFQLDPFDNGIIDGQQSLDLSINASGLDGMFGTTPWDFHQTMDQNQSSEDLQFDPNLNDIASLLAASAAAHPDPSYAPNLSFDMEASQNTFVSGSAESPGPSYDVNTSFINYSGSAVIPPSQTQTYEQAAAEHQANATSYVPPAGAAYASNRRVGGSWSQFSFQESVSPQSYAVSATAQ</sequence>
<feature type="domain" description="HMG box" evidence="5">
    <location>
        <begin position="15"/>
        <end position="83"/>
    </location>
</feature>
<dbReference type="GO" id="GO:0005634">
    <property type="term" value="C:nucleus"/>
    <property type="evidence" value="ECO:0007669"/>
    <property type="project" value="UniProtKB-UniRule"/>
</dbReference>
<dbReference type="PROSITE" id="PS50118">
    <property type="entry name" value="HMG_BOX_2"/>
    <property type="match status" value="1"/>
</dbReference>
<comment type="caution">
    <text evidence="6">The sequence shown here is derived from an EMBL/GenBank/DDBJ whole genome shotgun (WGS) entry which is preliminary data.</text>
</comment>
<dbReference type="InterPro" id="IPR036910">
    <property type="entry name" value="HMG_box_dom_sf"/>
</dbReference>
<feature type="region of interest" description="Disordered" evidence="4">
    <location>
        <begin position="66"/>
        <end position="184"/>
    </location>
</feature>
<accession>A0A9P5PRS8</accession>
<evidence type="ECO:0000256" key="2">
    <source>
        <dbReference type="ARBA" id="ARBA00023163"/>
    </source>
</evidence>
<dbReference type="SMART" id="SM00398">
    <property type="entry name" value="HMG"/>
    <property type="match status" value="1"/>
</dbReference>
<name>A0A9P5PRS8_9AGAR</name>
<proteinExistence type="predicted"/>
<dbReference type="PANTHER" id="PTHR10270">
    <property type="entry name" value="SOX TRANSCRIPTION FACTOR"/>
    <property type="match status" value="1"/>
</dbReference>
<dbReference type="Pfam" id="PF00505">
    <property type="entry name" value="HMG_box"/>
    <property type="match status" value="1"/>
</dbReference>
<reference evidence="6" key="1">
    <citation type="submission" date="2020-11" db="EMBL/GenBank/DDBJ databases">
        <authorList>
            <consortium name="DOE Joint Genome Institute"/>
            <person name="Ahrendt S."/>
            <person name="Riley R."/>
            <person name="Andreopoulos W."/>
            <person name="Labutti K."/>
            <person name="Pangilinan J."/>
            <person name="Ruiz-Duenas F.J."/>
            <person name="Barrasa J.M."/>
            <person name="Sanchez-Garcia M."/>
            <person name="Camarero S."/>
            <person name="Miyauchi S."/>
            <person name="Serrano A."/>
            <person name="Linde D."/>
            <person name="Babiker R."/>
            <person name="Drula E."/>
            <person name="Ayuso-Fernandez I."/>
            <person name="Pacheco R."/>
            <person name="Padilla G."/>
            <person name="Ferreira P."/>
            <person name="Barriuso J."/>
            <person name="Kellner H."/>
            <person name="Castanera R."/>
            <person name="Alfaro M."/>
            <person name="Ramirez L."/>
            <person name="Pisabarro A.G."/>
            <person name="Kuo A."/>
            <person name="Tritt A."/>
            <person name="Lipzen A."/>
            <person name="He G."/>
            <person name="Yan M."/>
            <person name="Ng V."/>
            <person name="Cullen D."/>
            <person name="Martin F."/>
            <person name="Rosso M.-N."/>
            <person name="Henrissat B."/>
            <person name="Hibbett D."/>
            <person name="Martinez A.T."/>
            <person name="Grigoriev I.V."/>
        </authorList>
    </citation>
    <scope>NUCLEOTIDE SEQUENCE</scope>
    <source>
        <strain evidence="6">AH 40177</strain>
    </source>
</reference>
<organism evidence="6 7">
    <name type="scientific">Rhodocollybia butyracea</name>
    <dbReference type="NCBI Taxonomy" id="206335"/>
    <lineage>
        <taxon>Eukaryota</taxon>
        <taxon>Fungi</taxon>
        <taxon>Dikarya</taxon>
        <taxon>Basidiomycota</taxon>
        <taxon>Agaricomycotina</taxon>
        <taxon>Agaricomycetes</taxon>
        <taxon>Agaricomycetidae</taxon>
        <taxon>Agaricales</taxon>
        <taxon>Marasmiineae</taxon>
        <taxon>Omphalotaceae</taxon>
        <taxon>Rhodocollybia</taxon>
    </lineage>
</organism>
<dbReference type="Gene3D" id="1.10.30.10">
    <property type="entry name" value="High mobility group box domain"/>
    <property type="match status" value="1"/>
</dbReference>
<keyword evidence="1 3" id="KW-0238">DNA-binding</keyword>
<dbReference type="GO" id="GO:0030154">
    <property type="term" value="P:cell differentiation"/>
    <property type="evidence" value="ECO:0007669"/>
    <property type="project" value="TreeGrafter"/>
</dbReference>
<dbReference type="GO" id="GO:0001228">
    <property type="term" value="F:DNA-binding transcription activator activity, RNA polymerase II-specific"/>
    <property type="evidence" value="ECO:0007669"/>
    <property type="project" value="TreeGrafter"/>
</dbReference>